<sequence length="204" mass="21454">MGYWREFTFQKSPVGWLTPSVDPRHTPAPKFPPPLHPPGIKANRARSSVEQQQQRVVAIDLAILTPTGRVLHGQVVFSCRRRPETSNAQTQAQTLTRKPIAAPSDLAMSRQKQGRLSSGSAYHASSSLQPATDCRTSKTLDATDDGGGGDDGHGENGDSIKKNSNGNDDDNDGGGGGGGGGVIGVGRGDAGDNTAVAWVWGKQE</sequence>
<dbReference type="EMBL" id="KI964560">
    <property type="protein sequence ID" value="EUC36575.1"/>
    <property type="molecule type" value="Genomic_DNA"/>
</dbReference>
<dbReference type="OrthoDB" id="10322093at2759"/>
<evidence type="ECO:0000256" key="1">
    <source>
        <dbReference type="SAM" id="MobiDB-lite"/>
    </source>
</evidence>
<dbReference type="HOGENOM" id="CLU_1343030_0_0_1"/>
<dbReference type="AlphaFoldDB" id="W6YFW6"/>
<feature type="region of interest" description="Disordered" evidence="1">
    <location>
        <begin position="82"/>
        <end position="192"/>
    </location>
</feature>
<protein>
    <submittedName>
        <fullName evidence="2">Uncharacterized protein</fullName>
    </submittedName>
</protein>
<feature type="compositionally biased region" description="Basic and acidic residues" evidence="1">
    <location>
        <begin position="150"/>
        <end position="161"/>
    </location>
</feature>
<dbReference type="RefSeq" id="XP_007709118.1">
    <property type="nucleotide sequence ID" value="XM_007710928.1"/>
</dbReference>
<feature type="region of interest" description="Disordered" evidence="1">
    <location>
        <begin position="18"/>
        <end position="41"/>
    </location>
</feature>
<feature type="compositionally biased region" description="Gly residues" evidence="1">
    <location>
        <begin position="173"/>
        <end position="188"/>
    </location>
</feature>
<feature type="compositionally biased region" description="Polar residues" evidence="1">
    <location>
        <begin position="85"/>
        <end position="96"/>
    </location>
</feature>
<gene>
    <name evidence="2" type="ORF">COCCADRAFT_23689</name>
</gene>
<accession>W6YFW6</accession>
<dbReference type="Proteomes" id="UP000053841">
    <property type="component" value="Unassembled WGS sequence"/>
</dbReference>
<dbReference type="KEGG" id="bze:COCCADRAFT_23689"/>
<name>W6YFW6_COCC2</name>
<evidence type="ECO:0000313" key="2">
    <source>
        <dbReference type="EMBL" id="EUC36575.1"/>
    </source>
</evidence>
<reference evidence="2 3" key="1">
    <citation type="journal article" date="2013" name="PLoS Genet.">
        <title>Comparative genome structure, secondary metabolite, and effector coding capacity across Cochliobolus pathogens.</title>
        <authorList>
            <person name="Condon B.J."/>
            <person name="Leng Y."/>
            <person name="Wu D."/>
            <person name="Bushley K.E."/>
            <person name="Ohm R.A."/>
            <person name="Otillar R."/>
            <person name="Martin J."/>
            <person name="Schackwitz W."/>
            <person name="Grimwood J."/>
            <person name="MohdZainudin N."/>
            <person name="Xue C."/>
            <person name="Wang R."/>
            <person name="Manning V.A."/>
            <person name="Dhillon B."/>
            <person name="Tu Z.J."/>
            <person name="Steffenson B.J."/>
            <person name="Salamov A."/>
            <person name="Sun H."/>
            <person name="Lowry S."/>
            <person name="LaButti K."/>
            <person name="Han J."/>
            <person name="Copeland A."/>
            <person name="Lindquist E."/>
            <person name="Barry K."/>
            <person name="Schmutz J."/>
            <person name="Baker S.E."/>
            <person name="Ciuffetti L.M."/>
            <person name="Grigoriev I.V."/>
            <person name="Zhong S."/>
            <person name="Turgeon B.G."/>
        </authorList>
    </citation>
    <scope>NUCLEOTIDE SEQUENCE [LARGE SCALE GENOMIC DNA]</scope>
    <source>
        <strain evidence="2 3">26-R-13</strain>
    </source>
</reference>
<evidence type="ECO:0000313" key="3">
    <source>
        <dbReference type="Proteomes" id="UP000053841"/>
    </source>
</evidence>
<feature type="compositionally biased region" description="Low complexity" evidence="1">
    <location>
        <begin position="117"/>
        <end position="127"/>
    </location>
</feature>
<proteinExistence type="predicted"/>
<dbReference type="GeneID" id="19145462"/>
<organism evidence="2 3">
    <name type="scientific">Cochliobolus carbonum (strain 26-R-13)</name>
    <name type="common">Maize leaf spot fungus</name>
    <name type="synonym">Bipolaris zeicola</name>
    <dbReference type="NCBI Taxonomy" id="930089"/>
    <lineage>
        <taxon>Eukaryota</taxon>
        <taxon>Fungi</taxon>
        <taxon>Dikarya</taxon>
        <taxon>Ascomycota</taxon>
        <taxon>Pezizomycotina</taxon>
        <taxon>Dothideomycetes</taxon>
        <taxon>Pleosporomycetidae</taxon>
        <taxon>Pleosporales</taxon>
        <taxon>Pleosporineae</taxon>
        <taxon>Pleosporaceae</taxon>
        <taxon>Bipolaris</taxon>
    </lineage>
</organism>
<keyword evidence="3" id="KW-1185">Reference proteome</keyword>